<organism evidence="6 7">
    <name type="scientific">Sinorhizobium psoraleae</name>
    <dbReference type="NCBI Taxonomy" id="520838"/>
    <lineage>
        <taxon>Bacteria</taxon>
        <taxon>Pseudomonadati</taxon>
        <taxon>Pseudomonadota</taxon>
        <taxon>Alphaproteobacteria</taxon>
        <taxon>Hyphomicrobiales</taxon>
        <taxon>Rhizobiaceae</taxon>
        <taxon>Sinorhizobium/Ensifer group</taxon>
        <taxon>Sinorhizobium</taxon>
    </lineage>
</organism>
<evidence type="ECO:0000313" key="7">
    <source>
        <dbReference type="Proteomes" id="UP001079430"/>
    </source>
</evidence>
<dbReference type="Proteomes" id="UP001079430">
    <property type="component" value="Unassembled WGS sequence"/>
</dbReference>
<reference evidence="6" key="1">
    <citation type="submission" date="2022-10" db="EMBL/GenBank/DDBJ databases">
        <title>Whole genome sequencing of three plant growth promoting bacteria isolated from Vachellia tortilis subsp. raddiana in Morocco.</title>
        <authorList>
            <person name="Hnini M."/>
            <person name="Zouagui R."/>
            <person name="Zouagui H."/>
            <person name="Chemao Elfihri M.-W."/>
            <person name="Ibrahimi A."/>
            <person name="Sbabou L."/>
            <person name="Aurag J."/>
        </authorList>
    </citation>
    <scope>NUCLEOTIDE SEQUENCE</scope>
    <source>
        <strain evidence="6">LMR678</strain>
    </source>
</reference>
<dbReference type="Gene3D" id="1.20.120.550">
    <property type="entry name" value="Membrane associated eicosanoid/glutathione metabolism-like domain"/>
    <property type="match status" value="1"/>
</dbReference>
<keyword evidence="4 5" id="KW-0472">Membrane</keyword>
<feature type="transmembrane region" description="Helical" evidence="5">
    <location>
        <begin position="6"/>
        <end position="24"/>
    </location>
</feature>
<evidence type="ECO:0000256" key="2">
    <source>
        <dbReference type="ARBA" id="ARBA00022692"/>
    </source>
</evidence>
<dbReference type="InterPro" id="IPR023352">
    <property type="entry name" value="MAPEG-like_dom_sf"/>
</dbReference>
<feature type="transmembrane region" description="Helical" evidence="5">
    <location>
        <begin position="115"/>
        <end position="136"/>
    </location>
</feature>
<evidence type="ECO:0000313" key="6">
    <source>
        <dbReference type="EMBL" id="MCZ4090181.1"/>
    </source>
</evidence>
<evidence type="ECO:0000256" key="4">
    <source>
        <dbReference type="ARBA" id="ARBA00023136"/>
    </source>
</evidence>
<proteinExistence type="predicted"/>
<evidence type="ECO:0000256" key="5">
    <source>
        <dbReference type="SAM" id="Phobius"/>
    </source>
</evidence>
<comment type="caution">
    <text evidence="6">The sequence shown here is derived from an EMBL/GenBank/DDBJ whole genome shotgun (WGS) entry which is preliminary data.</text>
</comment>
<keyword evidence="7" id="KW-1185">Reference proteome</keyword>
<protein>
    <submittedName>
        <fullName evidence="6">MAPEG family protein</fullName>
    </submittedName>
</protein>
<comment type="subcellular location">
    <subcellularLocation>
        <location evidence="1">Membrane</location>
    </subcellularLocation>
</comment>
<dbReference type="InterPro" id="IPR001129">
    <property type="entry name" value="Membr-assoc_MAPEG"/>
</dbReference>
<dbReference type="EMBL" id="JAPVOI010000004">
    <property type="protein sequence ID" value="MCZ4090181.1"/>
    <property type="molecule type" value="Genomic_DNA"/>
</dbReference>
<keyword evidence="2 5" id="KW-0812">Transmembrane</keyword>
<dbReference type="RefSeq" id="WP_173510750.1">
    <property type="nucleotide sequence ID" value="NZ_JABEKV010000002.1"/>
</dbReference>
<name>A0ABT4KFS5_9HYPH</name>
<dbReference type="Pfam" id="PF01124">
    <property type="entry name" value="MAPEG"/>
    <property type="match status" value="1"/>
</dbReference>
<accession>A0ABT4KFS5</accession>
<dbReference type="SUPFAM" id="SSF161084">
    <property type="entry name" value="MAPEG domain-like"/>
    <property type="match status" value="1"/>
</dbReference>
<sequence>MTGFEIFWPMVAHASLVFALYALLSARRVSLVRTGKVEASQFRENRHEPAESLVVRNSIANQFELPVLFHVCCVLLYITEADNLVSLGLAWLFVALRYVHAAVHVTSNRLRYRRPLFITGFVTLLAMWGWLCVWMATS</sequence>
<gene>
    <name evidence="6" type="ORF">O3W52_08895</name>
</gene>
<evidence type="ECO:0000256" key="3">
    <source>
        <dbReference type="ARBA" id="ARBA00022989"/>
    </source>
</evidence>
<keyword evidence="3 5" id="KW-1133">Transmembrane helix</keyword>
<evidence type="ECO:0000256" key="1">
    <source>
        <dbReference type="ARBA" id="ARBA00004370"/>
    </source>
</evidence>